<feature type="domain" description="HTH tetR-type" evidence="2">
    <location>
        <begin position="11"/>
        <end position="71"/>
    </location>
</feature>
<dbReference type="PANTHER" id="PTHR30055">
    <property type="entry name" value="HTH-TYPE TRANSCRIPTIONAL REGULATOR RUTR"/>
    <property type="match status" value="1"/>
</dbReference>
<dbReference type="PRINTS" id="PR00455">
    <property type="entry name" value="HTHTETR"/>
</dbReference>
<dbReference type="PANTHER" id="PTHR30055:SF146">
    <property type="entry name" value="HTH-TYPE TRANSCRIPTIONAL DUAL REGULATOR CECR"/>
    <property type="match status" value="1"/>
</dbReference>
<dbReference type="AlphaFoldDB" id="A0A1J5QGU4"/>
<dbReference type="InterPro" id="IPR001647">
    <property type="entry name" value="HTH_TetR"/>
</dbReference>
<dbReference type="InterPro" id="IPR050109">
    <property type="entry name" value="HTH-type_TetR-like_transc_reg"/>
</dbReference>
<dbReference type="PROSITE" id="PS50977">
    <property type="entry name" value="HTH_TETR_2"/>
    <property type="match status" value="1"/>
</dbReference>
<sequence>MATSAPRRSAEQSRAAVLAAAVPEFAVGGLAGTSTESIARRAGISQPYLFRLFATKKDLFLASTARVFGLIAAAFEQAAEGKTGQEALDAMSWAYHDQFLNDRMLLMHQLQAYSNCDDLDVQRVTREGFGRLWELVERLSGATTEQTQSFFAMGMLLNVAAAMNLGNYDVAWAAECLSPQQLPD</sequence>
<organism evidence="3">
    <name type="scientific">mine drainage metagenome</name>
    <dbReference type="NCBI Taxonomy" id="410659"/>
    <lineage>
        <taxon>unclassified sequences</taxon>
        <taxon>metagenomes</taxon>
        <taxon>ecological metagenomes</taxon>
    </lineage>
</organism>
<evidence type="ECO:0000256" key="1">
    <source>
        <dbReference type="ARBA" id="ARBA00023125"/>
    </source>
</evidence>
<reference evidence="3" key="1">
    <citation type="submission" date="2016-10" db="EMBL/GenBank/DDBJ databases">
        <title>Sequence of Gallionella enrichment culture.</title>
        <authorList>
            <person name="Poehlein A."/>
            <person name="Muehling M."/>
            <person name="Daniel R."/>
        </authorList>
    </citation>
    <scope>NUCLEOTIDE SEQUENCE</scope>
</reference>
<evidence type="ECO:0000313" key="3">
    <source>
        <dbReference type="EMBL" id="OIQ79191.1"/>
    </source>
</evidence>
<dbReference type="SUPFAM" id="SSF46689">
    <property type="entry name" value="Homeodomain-like"/>
    <property type="match status" value="1"/>
</dbReference>
<dbReference type="InterPro" id="IPR009057">
    <property type="entry name" value="Homeodomain-like_sf"/>
</dbReference>
<proteinExistence type="predicted"/>
<name>A0A1J5QGU4_9ZZZZ</name>
<evidence type="ECO:0000259" key="2">
    <source>
        <dbReference type="PROSITE" id="PS50977"/>
    </source>
</evidence>
<gene>
    <name evidence="3" type="ORF">GALL_390720</name>
</gene>
<comment type="caution">
    <text evidence="3">The sequence shown here is derived from an EMBL/GenBank/DDBJ whole genome shotgun (WGS) entry which is preliminary data.</text>
</comment>
<dbReference type="EMBL" id="MLJW01001257">
    <property type="protein sequence ID" value="OIQ79191.1"/>
    <property type="molecule type" value="Genomic_DNA"/>
</dbReference>
<keyword evidence="1 3" id="KW-0238">DNA-binding</keyword>
<dbReference type="GO" id="GO:0000976">
    <property type="term" value="F:transcription cis-regulatory region binding"/>
    <property type="evidence" value="ECO:0007669"/>
    <property type="project" value="TreeGrafter"/>
</dbReference>
<dbReference type="Pfam" id="PF00440">
    <property type="entry name" value="TetR_N"/>
    <property type="match status" value="1"/>
</dbReference>
<dbReference type="GO" id="GO:0003700">
    <property type="term" value="F:DNA-binding transcription factor activity"/>
    <property type="evidence" value="ECO:0007669"/>
    <property type="project" value="TreeGrafter"/>
</dbReference>
<protein>
    <submittedName>
        <fullName evidence="3">Putative DNA-binding transcriptional regulator</fullName>
    </submittedName>
</protein>
<accession>A0A1J5QGU4</accession>
<dbReference type="Gene3D" id="1.10.357.10">
    <property type="entry name" value="Tetracycline Repressor, domain 2"/>
    <property type="match status" value="1"/>
</dbReference>